<evidence type="ECO:0000313" key="2">
    <source>
        <dbReference type="EMBL" id="SFT01286.1"/>
    </source>
</evidence>
<proteinExistence type="predicted"/>
<dbReference type="EMBL" id="FOZS01000004">
    <property type="protein sequence ID" value="SFT01286.1"/>
    <property type="molecule type" value="Genomic_DNA"/>
</dbReference>
<accession>A0A1I6UII7</accession>
<dbReference type="AlphaFoldDB" id="A0A1I6UII7"/>
<evidence type="ECO:0000256" key="1">
    <source>
        <dbReference type="SAM" id="Phobius"/>
    </source>
</evidence>
<dbReference type="Proteomes" id="UP000199199">
    <property type="component" value="Unassembled WGS sequence"/>
</dbReference>
<organism evidence="2 3">
    <name type="scientific">Halostagnicola kamekurae</name>
    <dbReference type="NCBI Taxonomy" id="619731"/>
    <lineage>
        <taxon>Archaea</taxon>
        <taxon>Methanobacteriati</taxon>
        <taxon>Methanobacteriota</taxon>
        <taxon>Stenosarchaea group</taxon>
        <taxon>Halobacteria</taxon>
        <taxon>Halobacteriales</taxon>
        <taxon>Natrialbaceae</taxon>
        <taxon>Halostagnicola</taxon>
    </lineage>
</organism>
<feature type="transmembrane region" description="Helical" evidence="1">
    <location>
        <begin position="7"/>
        <end position="25"/>
    </location>
</feature>
<gene>
    <name evidence="2" type="ORF">SAMN04488556_3907</name>
</gene>
<feature type="transmembrane region" description="Helical" evidence="1">
    <location>
        <begin position="31"/>
        <end position="47"/>
    </location>
</feature>
<protein>
    <recommendedName>
        <fullName evidence="4">Sterol desaturase</fullName>
    </recommendedName>
</protein>
<evidence type="ECO:0000313" key="3">
    <source>
        <dbReference type="Proteomes" id="UP000199199"/>
    </source>
</evidence>
<keyword evidence="1" id="KW-0812">Transmembrane</keyword>
<feature type="transmembrane region" description="Helical" evidence="1">
    <location>
        <begin position="93"/>
        <end position="117"/>
    </location>
</feature>
<feature type="transmembrane region" description="Helical" evidence="1">
    <location>
        <begin position="67"/>
        <end position="87"/>
    </location>
</feature>
<name>A0A1I6UII7_9EURY</name>
<sequence length="140" mass="14696">MQRTARDTLVALLVGCAVSIGLYWIGRYPSLALVTGLCWVCGLKLTLHIGNRYPAYATGETWNDKRWTGLSVGLVTLAALIGVSPLLDVSDELRLGLGFLITGAGFVAYATGTLAVLERIDGDSAGASAASERAYSSEGD</sequence>
<keyword evidence="3" id="KW-1185">Reference proteome</keyword>
<reference evidence="3" key="1">
    <citation type="submission" date="2016-10" db="EMBL/GenBank/DDBJ databases">
        <authorList>
            <person name="Varghese N."/>
            <person name="Submissions S."/>
        </authorList>
    </citation>
    <scope>NUCLEOTIDE SEQUENCE [LARGE SCALE GENOMIC DNA]</scope>
    <source>
        <strain evidence="3">DSM 22427</strain>
    </source>
</reference>
<evidence type="ECO:0008006" key="4">
    <source>
        <dbReference type="Google" id="ProtNLM"/>
    </source>
</evidence>
<dbReference type="RefSeq" id="WP_092907130.1">
    <property type="nucleotide sequence ID" value="NZ_FOZS01000004.1"/>
</dbReference>
<keyword evidence="1" id="KW-0472">Membrane</keyword>
<keyword evidence="1" id="KW-1133">Transmembrane helix</keyword>
<dbReference type="OrthoDB" id="351349at2157"/>